<accession>T1CXW3</accession>
<evidence type="ECO:0000259" key="1">
    <source>
        <dbReference type="Pfam" id="PF04967"/>
    </source>
</evidence>
<name>T1CXW3_9ZZZZ</name>
<gene>
    <name evidence="2" type="ORF">B1B_02849</name>
</gene>
<dbReference type="AlphaFoldDB" id="T1CXW3"/>
<dbReference type="PANTHER" id="PTHR34236:SF1">
    <property type="entry name" value="DIMETHYL SULFOXIDE REDUCTASE TRANSCRIPTIONAL ACTIVATOR"/>
    <property type="match status" value="1"/>
</dbReference>
<dbReference type="EMBL" id="AUZY01001709">
    <property type="protein sequence ID" value="EQD74124.1"/>
    <property type="molecule type" value="Genomic_DNA"/>
</dbReference>
<comment type="caution">
    <text evidence="2">The sequence shown here is derived from an EMBL/GenBank/DDBJ whole genome shotgun (WGS) entry which is preliminary data.</text>
</comment>
<dbReference type="InterPro" id="IPR007050">
    <property type="entry name" value="HTH_bacterioopsin"/>
</dbReference>
<organism evidence="2">
    <name type="scientific">mine drainage metagenome</name>
    <dbReference type="NCBI Taxonomy" id="410659"/>
    <lineage>
        <taxon>unclassified sequences</taxon>
        <taxon>metagenomes</taxon>
        <taxon>ecological metagenomes</taxon>
    </lineage>
</organism>
<sequence length="75" mass="8688">MRPYRSKTTLTLRQDRALRIAYDLGYFAYPRRGSLGDVARMLGTSRSTTLELLRRATAKLAGLRYGDELHFRRPL</sequence>
<reference evidence="2" key="2">
    <citation type="journal article" date="2014" name="ISME J.">
        <title>Microbial stratification in low pH oxic and suboxic macroscopic growths along an acid mine drainage.</title>
        <authorList>
            <person name="Mendez-Garcia C."/>
            <person name="Mesa V."/>
            <person name="Sprenger R.R."/>
            <person name="Richter M."/>
            <person name="Diez M.S."/>
            <person name="Solano J."/>
            <person name="Bargiela R."/>
            <person name="Golyshina O.V."/>
            <person name="Manteca A."/>
            <person name="Ramos J.L."/>
            <person name="Gallego J.R."/>
            <person name="Llorente I."/>
            <person name="Martins Dos Santos V.A."/>
            <person name="Jensen O.N."/>
            <person name="Pelaez A.I."/>
            <person name="Sanchez J."/>
            <person name="Ferrer M."/>
        </authorList>
    </citation>
    <scope>NUCLEOTIDE SEQUENCE</scope>
</reference>
<proteinExistence type="predicted"/>
<dbReference type="PANTHER" id="PTHR34236">
    <property type="entry name" value="DIMETHYL SULFOXIDE REDUCTASE TRANSCRIPTIONAL ACTIVATOR"/>
    <property type="match status" value="1"/>
</dbReference>
<evidence type="ECO:0000313" key="2">
    <source>
        <dbReference type="EMBL" id="EQD74124.1"/>
    </source>
</evidence>
<protein>
    <submittedName>
        <fullName evidence="2">Bacterio-opsin activator, HTH domain protein</fullName>
    </submittedName>
</protein>
<feature type="domain" description="HTH bat-type" evidence="1">
    <location>
        <begin position="10"/>
        <end position="61"/>
    </location>
</feature>
<dbReference type="Pfam" id="PF04967">
    <property type="entry name" value="HTH_10"/>
    <property type="match status" value="1"/>
</dbReference>
<reference evidence="2" key="1">
    <citation type="submission" date="2013-08" db="EMBL/GenBank/DDBJ databases">
        <authorList>
            <person name="Mendez C."/>
            <person name="Richter M."/>
            <person name="Ferrer M."/>
            <person name="Sanchez J."/>
        </authorList>
    </citation>
    <scope>NUCLEOTIDE SEQUENCE</scope>
</reference>